<proteinExistence type="predicted"/>
<evidence type="ECO:0000256" key="2">
    <source>
        <dbReference type="SAM" id="SignalP"/>
    </source>
</evidence>
<dbReference type="OrthoDB" id="5488434at2"/>
<evidence type="ECO:0000259" key="4">
    <source>
        <dbReference type="Pfam" id="PF21036"/>
    </source>
</evidence>
<comment type="caution">
    <text evidence="5">The sequence shown here is derived from an EMBL/GenBank/DDBJ whole genome shotgun (WGS) entry which is preliminary data.</text>
</comment>
<keyword evidence="2" id="KW-0732">Signal</keyword>
<feature type="domain" description="Erythromycin biosynthesis protein CIII-like C-terminal" evidence="3">
    <location>
        <begin position="243"/>
        <end position="380"/>
    </location>
</feature>
<feature type="chain" id="PRO_5015480986" evidence="2">
    <location>
        <begin position="23"/>
        <end position="383"/>
    </location>
</feature>
<protein>
    <submittedName>
        <fullName evidence="5">Glycosyltransferase</fullName>
    </submittedName>
</protein>
<organism evidence="5 6">
    <name type="scientific">Prauserella shujinwangii</name>
    <dbReference type="NCBI Taxonomy" id="1453103"/>
    <lineage>
        <taxon>Bacteria</taxon>
        <taxon>Bacillati</taxon>
        <taxon>Actinomycetota</taxon>
        <taxon>Actinomycetes</taxon>
        <taxon>Pseudonocardiales</taxon>
        <taxon>Pseudonocardiaceae</taxon>
        <taxon>Prauserella</taxon>
    </lineage>
</organism>
<name>A0A2T0M3Y5_9PSEU</name>
<dbReference type="EMBL" id="PVNH01000001">
    <property type="protein sequence ID" value="PRX51436.1"/>
    <property type="molecule type" value="Genomic_DNA"/>
</dbReference>
<evidence type="ECO:0000313" key="5">
    <source>
        <dbReference type="EMBL" id="PRX51436.1"/>
    </source>
</evidence>
<feature type="signal peptide" evidence="2">
    <location>
        <begin position="1"/>
        <end position="22"/>
    </location>
</feature>
<feature type="domain" description="Erythromycin biosynthesis protein CIII-like N-terminal" evidence="4">
    <location>
        <begin position="97"/>
        <end position="219"/>
    </location>
</feature>
<dbReference type="GO" id="GO:0008194">
    <property type="term" value="F:UDP-glycosyltransferase activity"/>
    <property type="evidence" value="ECO:0007669"/>
    <property type="project" value="InterPro"/>
</dbReference>
<dbReference type="Pfam" id="PF21036">
    <property type="entry name" value="EryCIII-like_N"/>
    <property type="match status" value="1"/>
</dbReference>
<dbReference type="GO" id="GO:0016758">
    <property type="term" value="F:hexosyltransferase activity"/>
    <property type="evidence" value="ECO:0007669"/>
    <property type="project" value="UniProtKB-ARBA"/>
</dbReference>
<accession>A0A2T0M3Y5</accession>
<dbReference type="InterPro" id="IPR002213">
    <property type="entry name" value="UDP_glucos_trans"/>
</dbReference>
<evidence type="ECO:0000259" key="3">
    <source>
        <dbReference type="Pfam" id="PF06722"/>
    </source>
</evidence>
<dbReference type="Proteomes" id="UP000238362">
    <property type="component" value="Unassembled WGS sequence"/>
</dbReference>
<keyword evidence="1 5" id="KW-0808">Transferase</keyword>
<dbReference type="Pfam" id="PF06722">
    <property type="entry name" value="EryCIII-like_C"/>
    <property type="match status" value="1"/>
</dbReference>
<dbReference type="RefSeq" id="WP_106176893.1">
    <property type="nucleotide sequence ID" value="NZ_PVNH01000001.1"/>
</dbReference>
<reference evidence="5 6" key="1">
    <citation type="submission" date="2018-03" db="EMBL/GenBank/DDBJ databases">
        <title>Genomic Encyclopedia of Type Strains, Phase III (KMG-III): the genomes of soil and plant-associated and newly described type strains.</title>
        <authorList>
            <person name="Whitman W."/>
        </authorList>
    </citation>
    <scope>NUCLEOTIDE SEQUENCE [LARGE SCALE GENOMIC DNA]</scope>
    <source>
        <strain evidence="5 6">CGMCC 4.7125</strain>
    </source>
</reference>
<evidence type="ECO:0000256" key="1">
    <source>
        <dbReference type="ARBA" id="ARBA00022679"/>
    </source>
</evidence>
<dbReference type="InterPro" id="IPR010610">
    <property type="entry name" value="EryCIII-like_C"/>
</dbReference>
<sequence>MRLLFITCGGATVQALATLATAARTAGHQVIVTSQEESVDAIAALGLPAVSVTPLTFVEAIFHDREGRPVPPPPDADSEWVFAGQGFARMAAASYPAVDEIARDWKPDIVVGGTHSHAAALVARRHGIPYVRQAWDMHERDERAVRPAAEELRPELTALGLDAIPEPDIDIEIAPPSILPGNRRPDRFMRCLPTNHQRPLEPWVYRRPEGRKRVLMTTGSRAAMDPEHLGAPFFGRMLDVPALASDDVEVVIATMDEIAAELRSARPDVRAGWVPLDSVTWTADLFVHHGGGVTAMTALAAGVPQLVLPEIYATAEAFYRVDRLGASITFPNNLEPVENVAAACEKMLSDPSYAARAAELGEETLALPAPGEVLGSLEELAGR</sequence>
<dbReference type="PANTHER" id="PTHR21015:SF22">
    <property type="entry name" value="GLYCOSYLTRANSFERASE"/>
    <property type="match status" value="1"/>
</dbReference>
<evidence type="ECO:0000313" key="6">
    <source>
        <dbReference type="Proteomes" id="UP000238362"/>
    </source>
</evidence>
<gene>
    <name evidence="5" type="ORF">B0I33_101590</name>
</gene>
<dbReference type="CDD" id="cd03784">
    <property type="entry name" value="GT1_Gtf-like"/>
    <property type="match status" value="1"/>
</dbReference>
<dbReference type="PANTHER" id="PTHR21015">
    <property type="entry name" value="UDP-N-ACETYLGLUCOSAMINE--N-ACETYLMURAMYL-(PENTAPEPTIDE) PYROPHOSPHORYL-UNDECAPRENOL N-ACETYLGLUCOSAMINE TRANSFERASE 1"/>
    <property type="match status" value="1"/>
</dbReference>
<dbReference type="SUPFAM" id="SSF53756">
    <property type="entry name" value="UDP-Glycosyltransferase/glycogen phosphorylase"/>
    <property type="match status" value="1"/>
</dbReference>
<dbReference type="AlphaFoldDB" id="A0A2T0M3Y5"/>
<dbReference type="InterPro" id="IPR048284">
    <property type="entry name" value="EryCIII-like_N"/>
</dbReference>
<keyword evidence="6" id="KW-1185">Reference proteome</keyword>
<dbReference type="Gene3D" id="3.40.50.2000">
    <property type="entry name" value="Glycogen Phosphorylase B"/>
    <property type="match status" value="2"/>
</dbReference>